<dbReference type="AlphaFoldDB" id="A0A4R5NUW2"/>
<name>A0A4R5NUW2_LENBU</name>
<feature type="domain" description="PucR C-terminal helix-turn-helix" evidence="2">
    <location>
        <begin position="331"/>
        <end position="386"/>
    </location>
</feature>
<evidence type="ECO:0000313" key="4">
    <source>
        <dbReference type="Proteomes" id="UP000295181"/>
    </source>
</evidence>
<protein>
    <recommendedName>
        <fullName evidence="5">PucR C-terminal helix-turn-helix domain-containing protein</fullName>
    </recommendedName>
</protein>
<evidence type="ECO:0000313" key="3">
    <source>
        <dbReference type="EMBL" id="TDG81000.1"/>
    </source>
</evidence>
<dbReference type="EMBL" id="PUFP01000009">
    <property type="protein sequence ID" value="TDG81000.1"/>
    <property type="molecule type" value="Genomic_DNA"/>
</dbReference>
<evidence type="ECO:0008006" key="5">
    <source>
        <dbReference type="Google" id="ProtNLM"/>
    </source>
</evidence>
<proteinExistence type="predicted"/>
<dbReference type="Pfam" id="PF13556">
    <property type="entry name" value="HTH_30"/>
    <property type="match status" value="1"/>
</dbReference>
<evidence type="ECO:0000259" key="2">
    <source>
        <dbReference type="Pfam" id="PF13556"/>
    </source>
</evidence>
<dbReference type="GeneID" id="72460903"/>
<dbReference type="InterPro" id="IPR012914">
    <property type="entry name" value="PucR_dom"/>
</dbReference>
<accession>A0A4R5NUW2</accession>
<dbReference type="Pfam" id="PF07905">
    <property type="entry name" value="PucR"/>
    <property type="match status" value="1"/>
</dbReference>
<dbReference type="PANTHER" id="PTHR33744:SF15">
    <property type="entry name" value="CARBOHYDRATE DIACID REGULATOR"/>
    <property type="match status" value="1"/>
</dbReference>
<dbReference type="Proteomes" id="UP000295181">
    <property type="component" value="Unassembled WGS sequence"/>
</dbReference>
<organism evidence="3 4">
    <name type="scientific">Lentilactobacillus buchneri DSM 20057</name>
    <dbReference type="NCBI Taxonomy" id="1423728"/>
    <lineage>
        <taxon>Bacteria</taxon>
        <taxon>Bacillati</taxon>
        <taxon>Bacillota</taxon>
        <taxon>Bacilli</taxon>
        <taxon>Lactobacillales</taxon>
        <taxon>Lactobacillaceae</taxon>
        <taxon>Lentilactobacillus</taxon>
    </lineage>
</organism>
<gene>
    <name evidence="3" type="ORF">C5L32_000140</name>
</gene>
<dbReference type="InterPro" id="IPR042070">
    <property type="entry name" value="PucR_C-HTH_sf"/>
</dbReference>
<feature type="domain" description="Purine catabolism PurC-like" evidence="1">
    <location>
        <begin position="24"/>
        <end position="124"/>
    </location>
</feature>
<comment type="caution">
    <text evidence="3">The sequence shown here is derived from an EMBL/GenBank/DDBJ whole genome shotgun (WGS) entry which is preliminary data.</text>
</comment>
<dbReference type="Gene3D" id="1.10.10.2840">
    <property type="entry name" value="PucR C-terminal helix-turn-helix domain"/>
    <property type="match status" value="1"/>
</dbReference>
<evidence type="ECO:0000259" key="1">
    <source>
        <dbReference type="Pfam" id="PF07905"/>
    </source>
</evidence>
<reference evidence="3 4" key="1">
    <citation type="journal article" date="2019" name="Appl. Microbiol. Biotechnol.">
        <title>Uncovering carbohydrate metabolism through a genotype-phenotype association study of 56 lactic acid bacteria genomes.</title>
        <authorList>
            <person name="Buron-Moles G."/>
            <person name="Chailyan A."/>
            <person name="Dolejs I."/>
            <person name="Forster J."/>
            <person name="Miks M.H."/>
        </authorList>
    </citation>
    <scope>NUCLEOTIDE SEQUENCE [LARGE SCALE GENOMIC DNA]</scope>
    <source>
        <strain evidence="3 4">ATCC 4005</strain>
    </source>
</reference>
<sequence length="397" mass="46369">MIDLQKIANKEQKYIVQVNQVPLANRKVNAITIMDSGTADGWAQAGQIVITSSRMMPEKIETAKTLIHQLVEKQASCLMIKPYADNEESDIPQTLIDYCTHLAFPLFQIRENTTYIQIMNDINAILFEGRRINKMADLDLDYLLKTNSASDKDFDFISSLKNVDLYSLKVRVARISLSEMPKPSERIAVQFNLMNQIRAFFDRVQQEKRIKTYFIVESADGATAISFFDHEQMELPPDDRIPFKRLISNVRIPRFTVYEGVSNAHPAKKIHRSYIEASFGINIAKTLDWSRRPIFYRDVSLWDLVKKLSRVQDSRLYPEEMDQLLENHEMFETIREFFRQNESVKKTSQALITHPNTVRYRLEMIYKRTGLDYRLTNDKFLIYIAFIKKLLAKVNNE</sequence>
<dbReference type="PANTHER" id="PTHR33744">
    <property type="entry name" value="CARBOHYDRATE DIACID REGULATOR"/>
    <property type="match status" value="1"/>
</dbReference>
<dbReference type="InterPro" id="IPR025736">
    <property type="entry name" value="PucR_C-HTH_dom"/>
</dbReference>
<dbReference type="RefSeq" id="WP_056939217.1">
    <property type="nucleotide sequence ID" value="NZ_AZDM01000040.1"/>
</dbReference>
<dbReference type="InterPro" id="IPR051448">
    <property type="entry name" value="CdaR-like_regulators"/>
</dbReference>